<keyword evidence="4" id="KW-1185">Reference proteome</keyword>
<comment type="caution">
    <text evidence="1">The sequence shown here is derived from an EMBL/GenBank/DDBJ whole genome shotgun (WGS) entry which is preliminary data.</text>
</comment>
<name>A0A162L378_9CLOT</name>
<reference evidence="2 4" key="2">
    <citation type="journal article" date="2016" name="Front. Microbiol.">
        <title>Industrial Acetogenic Biocatalysts: A Comparative Metabolic and Genomic Analysis.</title>
        <authorList>
            <person name="Bengelsdorf F."/>
            <person name="Poehlein A."/>
            <person name="Sonja S."/>
            <person name="Erz C."/>
            <person name="Hummel T."/>
            <person name="Hoffmeister S."/>
            <person name="Daniel R."/>
            <person name="Durre P."/>
        </authorList>
    </citation>
    <scope>NUCLEOTIDE SEQUENCE [LARGE SCALE GENOMIC DNA]</scope>
    <source>
        <strain evidence="2 4">PTA-10522</strain>
    </source>
</reference>
<dbReference type="Proteomes" id="UP000093694">
    <property type="component" value="Unassembled WGS sequence"/>
</dbReference>
<dbReference type="Gene3D" id="3.30.300.20">
    <property type="match status" value="1"/>
</dbReference>
<protein>
    <submittedName>
        <fullName evidence="2">Hydroperoxide reductase</fullName>
        <ecNumber evidence="2">1.11.1.-</ecNumber>
    </submittedName>
    <submittedName>
        <fullName evidence="1">OsmC-like protein</fullName>
    </submittedName>
</protein>
<dbReference type="InterPro" id="IPR003718">
    <property type="entry name" value="OsmC/Ohr_fam"/>
</dbReference>
<dbReference type="EC" id="1.11.1.-" evidence="2"/>
<dbReference type="InterPro" id="IPR036102">
    <property type="entry name" value="OsmC/Ohrsf"/>
</dbReference>
<accession>A0A162L378</accession>
<reference evidence="1 3" key="1">
    <citation type="journal article" date="2015" name="Biotechnol. Bioeng.">
        <title>Genome sequence and phenotypic characterization of Caulobacter segnis.</title>
        <authorList>
            <person name="Patel S."/>
            <person name="Fletcher B."/>
            <person name="Scott D.C."/>
            <person name="Ely B."/>
        </authorList>
    </citation>
    <scope>NUCLEOTIDE SEQUENCE [LARGE SCALE GENOMIC DNA]</scope>
    <source>
        <strain evidence="1 3">PS02</strain>
    </source>
</reference>
<sequence length="147" mass="16209">MAITTFKATTRRKKGLAVTAEARGFNVDIDEPESLGGSNTGMNPVELVLCALGGCQTILASSFAEKMKINLEDFWIELEGELDPDGFMGLSDVRPGYQSVRYNIHIKSDASEEKIRKFIELIEKRCPVGDTIGNVVKLEKAKITIEK</sequence>
<keyword evidence="2" id="KW-0560">Oxidoreductase</keyword>
<dbReference type="GO" id="GO:0004601">
    <property type="term" value="F:peroxidase activity"/>
    <property type="evidence" value="ECO:0007669"/>
    <property type="project" value="UniProtKB-KW"/>
</dbReference>
<dbReference type="Proteomes" id="UP000077384">
    <property type="component" value="Unassembled WGS sequence"/>
</dbReference>
<keyword evidence="2" id="KW-0575">Peroxidase</keyword>
<evidence type="ECO:0000313" key="4">
    <source>
        <dbReference type="Proteomes" id="UP000093694"/>
    </source>
</evidence>
<dbReference type="InterPro" id="IPR015946">
    <property type="entry name" value="KH_dom-like_a/b"/>
</dbReference>
<organism evidence="1 3">
    <name type="scientific">Clostridium coskatii</name>
    <dbReference type="NCBI Taxonomy" id="1705578"/>
    <lineage>
        <taxon>Bacteria</taxon>
        <taxon>Bacillati</taxon>
        <taxon>Bacillota</taxon>
        <taxon>Clostridia</taxon>
        <taxon>Eubacteriales</taxon>
        <taxon>Clostridiaceae</taxon>
        <taxon>Clostridium</taxon>
    </lineage>
</organism>
<dbReference type="PANTHER" id="PTHR35368:SF1">
    <property type="entry name" value="HYDROPEROXIDE REDUCTASE"/>
    <property type="match status" value="1"/>
</dbReference>
<evidence type="ECO:0000313" key="2">
    <source>
        <dbReference type="EMBL" id="OBR97623.1"/>
    </source>
</evidence>
<dbReference type="SUPFAM" id="SSF82784">
    <property type="entry name" value="OsmC-like"/>
    <property type="match status" value="1"/>
</dbReference>
<dbReference type="InterPro" id="IPR052924">
    <property type="entry name" value="OsmC/Ohr_hydroprdx_reductase"/>
</dbReference>
<dbReference type="RefSeq" id="WP_063602647.1">
    <property type="nucleotide sequence ID" value="NZ_LITQ01000065.1"/>
</dbReference>
<evidence type="ECO:0000313" key="3">
    <source>
        <dbReference type="Proteomes" id="UP000077384"/>
    </source>
</evidence>
<evidence type="ECO:0000313" key="1">
    <source>
        <dbReference type="EMBL" id="OAA83748.1"/>
    </source>
</evidence>
<dbReference type="EMBL" id="LROR01000019">
    <property type="protein sequence ID" value="OBR97623.1"/>
    <property type="molecule type" value="Genomic_DNA"/>
</dbReference>
<proteinExistence type="predicted"/>
<dbReference type="Pfam" id="PF02566">
    <property type="entry name" value="OsmC"/>
    <property type="match status" value="1"/>
</dbReference>
<dbReference type="PATRIC" id="fig|1705578.3.peg.3807"/>
<dbReference type="EMBL" id="LITQ01000065">
    <property type="protein sequence ID" value="OAA83748.1"/>
    <property type="molecule type" value="Genomic_DNA"/>
</dbReference>
<gene>
    <name evidence="2" type="ORF">CLCOS_01730</name>
    <name evidence="1" type="ORF">WX73_03547</name>
</gene>
<dbReference type="AlphaFoldDB" id="A0A162L378"/>
<dbReference type="PANTHER" id="PTHR35368">
    <property type="entry name" value="HYDROPEROXIDE REDUCTASE"/>
    <property type="match status" value="1"/>
</dbReference>